<dbReference type="Proteomes" id="UP001165488">
    <property type="component" value="Unassembled WGS sequence"/>
</dbReference>
<comment type="caution">
    <text evidence="1">The sequence shown here is derived from an EMBL/GenBank/DDBJ whole genome shotgun (WGS) entry which is preliminary data.</text>
</comment>
<gene>
    <name evidence="1" type="ORF">MM236_04500</name>
</gene>
<sequence>MNIKLTLTIEEEVIKRAKEYAKAKNRSLSDVIENYLKTLTKVDSQEKDKKLSPIVKSLKGSFKLPKEGMDYKKELRDRINEKYS</sequence>
<proteinExistence type="predicted"/>
<dbReference type="EMBL" id="JAKZGS010000002">
    <property type="protein sequence ID" value="MCH7397234.1"/>
    <property type="molecule type" value="Genomic_DNA"/>
</dbReference>
<evidence type="ECO:0000313" key="2">
    <source>
        <dbReference type="Proteomes" id="UP001165488"/>
    </source>
</evidence>
<reference evidence="1" key="1">
    <citation type="submission" date="2022-03" db="EMBL/GenBank/DDBJ databases">
        <title>De novo assembled genomes of Belliella spp. (Cyclobacteriaceae) strains.</title>
        <authorList>
            <person name="Szabo A."/>
            <person name="Korponai K."/>
            <person name="Felfoldi T."/>
        </authorList>
    </citation>
    <scope>NUCLEOTIDE SEQUENCE</scope>
    <source>
        <strain evidence="1">DSM 107340</strain>
    </source>
</reference>
<accession>A0ABS9UKT8</accession>
<dbReference type="RefSeq" id="WP_241273735.1">
    <property type="nucleotide sequence ID" value="NZ_JAKZGS010000002.1"/>
</dbReference>
<keyword evidence="2" id="KW-1185">Reference proteome</keyword>
<dbReference type="InterPro" id="IPR045944">
    <property type="entry name" value="DUF6364"/>
</dbReference>
<protein>
    <submittedName>
        <fullName evidence="1">DUF6364 family protein</fullName>
    </submittedName>
</protein>
<name>A0ABS9UKT8_9BACT</name>
<dbReference type="Pfam" id="PF19891">
    <property type="entry name" value="DUF6364"/>
    <property type="match status" value="1"/>
</dbReference>
<evidence type="ECO:0000313" key="1">
    <source>
        <dbReference type="EMBL" id="MCH7397234.1"/>
    </source>
</evidence>
<organism evidence="1 2">
    <name type="scientific">Belliella calami</name>
    <dbReference type="NCBI Taxonomy" id="2923436"/>
    <lineage>
        <taxon>Bacteria</taxon>
        <taxon>Pseudomonadati</taxon>
        <taxon>Bacteroidota</taxon>
        <taxon>Cytophagia</taxon>
        <taxon>Cytophagales</taxon>
        <taxon>Cyclobacteriaceae</taxon>
        <taxon>Belliella</taxon>
    </lineage>
</organism>